<keyword evidence="1" id="KW-1133">Transmembrane helix</keyword>
<dbReference type="Proteomes" id="UP000010793">
    <property type="component" value="Chromosome"/>
</dbReference>
<name>A0A3B6VPJ1_BRAPL</name>
<evidence type="ECO:0000313" key="2">
    <source>
        <dbReference type="EMBL" id="AGA67578.1"/>
    </source>
</evidence>
<reference evidence="2 3" key="1">
    <citation type="journal article" date="2013" name="Genome Announc.">
        <title>Complete Genome Sequence of the Porcine Strain Brachyspira pilosicoli P43/6/78(T.).</title>
        <authorList>
            <person name="Lin C."/>
            <person name="den Bakker H.C."/>
            <person name="Suzuki H."/>
            <person name="Lefebure T."/>
            <person name="Ponnala L."/>
            <person name="Sun Q."/>
            <person name="Stanhope M.J."/>
            <person name="Wiedmann M."/>
            <person name="Duhamel G.E."/>
        </authorList>
    </citation>
    <scope>NUCLEOTIDE SEQUENCE [LARGE SCALE GENOMIC DNA]</scope>
    <source>
        <strain evidence="2 3">P43/6/78</strain>
    </source>
</reference>
<keyword evidence="1" id="KW-0472">Membrane</keyword>
<gene>
    <name evidence="2" type="ORF">BPP43_12200</name>
</gene>
<protein>
    <submittedName>
        <fullName evidence="2">Uncharacterized protein</fullName>
    </submittedName>
</protein>
<dbReference type="AlphaFoldDB" id="A0A3B6VPJ1"/>
<evidence type="ECO:0000313" key="3">
    <source>
        <dbReference type="Proteomes" id="UP000010793"/>
    </source>
</evidence>
<feature type="transmembrane region" description="Helical" evidence="1">
    <location>
        <begin position="320"/>
        <end position="341"/>
    </location>
</feature>
<organism evidence="2 3">
    <name type="scientific">Brachyspira pilosicoli P43/6/78</name>
    <dbReference type="NCBI Taxonomy" id="1042417"/>
    <lineage>
        <taxon>Bacteria</taxon>
        <taxon>Pseudomonadati</taxon>
        <taxon>Spirochaetota</taxon>
        <taxon>Spirochaetia</taxon>
        <taxon>Brachyspirales</taxon>
        <taxon>Brachyspiraceae</taxon>
        <taxon>Brachyspira</taxon>
    </lineage>
</organism>
<proteinExistence type="predicted"/>
<dbReference type="EMBL" id="CP002873">
    <property type="protein sequence ID" value="AGA67578.1"/>
    <property type="molecule type" value="Genomic_DNA"/>
</dbReference>
<dbReference type="GeneID" id="56439172"/>
<accession>A0A3B6VPJ1</accession>
<keyword evidence="3" id="KW-1185">Reference proteome</keyword>
<sequence>MSDNNLILDETEVLAVRFIAEYPDLDQYIYFVFFIDKLTINLISKTVLISDSYELFEVLNSYDNYLELYKYIEVYNNVHYKVNIVLDKLNSDLDSILANRTNVVHTTMAAINNDIISIIDIFSDTLNVSMDYNIGIYDVNCKGFYIDDVNNFLQNFKKEFEGTSIDISQYALDANNDKSKETDEESITAKYKILDGDFVVAPIMGKAIADIKLGDKIIVKVDYSSFYPNMTYLDINTKKNNGNKYFVVGEVIDKTVNEHSTKIALALTDEHCVIIEETEPIKVKVFNPQKDSYVTPNSYQENSKEEQIYKMLSSFNMFKFLLYGLGFISLFVLVYILYVIIL</sequence>
<dbReference type="KEGG" id="bpip:BPP43_12200"/>
<dbReference type="RefSeq" id="WP_013243551.1">
    <property type="nucleotide sequence ID" value="NC_019908.1"/>
</dbReference>
<evidence type="ECO:0000256" key="1">
    <source>
        <dbReference type="SAM" id="Phobius"/>
    </source>
</evidence>
<keyword evidence="1" id="KW-0812">Transmembrane</keyword>